<dbReference type="PANTHER" id="PTHR43096">
    <property type="entry name" value="DNAJ HOMOLOG 1, MITOCHONDRIAL-RELATED"/>
    <property type="match status" value="1"/>
</dbReference>
<dbReference type="Proteomes" id="UP000075615">
    <property type="component" value="Unassembled WGS sequence"/>
</dbReference>
<dbReference type="EMBL" id="LRDB01000010">
    <property type="protein sequence ID" value="KYG79511.1"/>
    <property type="molecule type" value="Genomic_DNA"/>
</dbReference>
<accession>A0A150XLC5</accession>
<evidence type="ECO:0000313" key="4">
    <source>
        <dbReference type="EMBL" id="KYG79511.1"/>
    </source>
</evidence>
<dbReference type="SMART" id="SM00271">
    <property type="entry name" value="DnaJ"/>
    <property type="match status" value="1"/>
</dbReference>
<feature type="transmembrane region" description="Helical" evidence="2">
    <location>
        <begin position="203"/>
        <end position="223"/>
    </location>
</feature>
<sequence>MAKDYYQILGVTEDADQQEIKKAFRQKALELHPDVNPSSEANAVFQEVKEAYEVLGDAEARVHYDSGTVIINFEDFETPAPRQYYQAEPQPVPTNFTLYAKQSARLCALALVFGLTFFFDFLVQRDLGSVEVEYAEVSDYSGRDGGRYFMNIVTTAGNFKTVAYGNSIYVGEVLEMKKSYIYGFLKYKRASEPKFQFTRDTPMILFFIAGLVLLAGIFGVAPTTKPERKFNAAIVGCFFSFILIVFLLII</sequence>
<organism evidence="4 5">
    <name type="scientific">Roseivirga echinicomitans</name>
    <dbReference type="NCBI Taxonomy" id="296218"/>
    <lineage>
        <taxon>Bacteria</taxon>
        <taxon>Pseudomonadati</taxon>
        <taxon>Bacteroidota</taxon>
        <taxon>Cytophagia</taxon>
        <taxon>Cytophagales</taxon>
        <taxon>Roseivirgaceae</taxon>
        <taxon>Roseivirga</taxon>
    </lineage>
</organism>
<dbReference type="GO" id="GO:0042026">
    <property type="term" value="P:protein refolding"/>
    <property type="evidence" value="ECO:0007669"/>
    <property type="project" value="TreeGrafter"/>
</dbReference>
<keyword evidence="2" id="KW-0812">Transmembrane</keyword>
<dbReference type="Pfam" id="PF00226">
    <property type="entry name" value="DnaJ"/>
    <property type="match status" value="1"/>
</dbReference>
<evidence type="ECO:0000259" key="3">
    <source>
        <dbReference type="PROSITE" id="PS50076"/>
    </source>
</evidence>
<dbReference type="Gene3D" id="1.10.287.110">
    <property type="entry name" value="DnaJ domain"/>
    <property type="match status" value="1"/>
</dbReference>
<keyword evidence="2" id="KW-0472">Membrane</keyword>
<dbReference type="CDD" id="cd06257">
    <property type="entry name" value="DnaJ"/>
    <property type="match status" value="1"/>
</dbReference>
<protein>
    <recommendedName>
        <fullName evidence="3">J domain-containing protein</fullName>
    </recommendedName>
</protein>
<dbReference type="STRING" id="296218.AWN68_17740"/>
<keyword evidence="1" id="KW-0143">Chaperone</keyword>
<evidence type="ECO:0000256" key="2">
    <source>
        <dbReference type="SAM" id="Phobius"/>
    </source>
</evidence>
<feature type="transmembrane region" description="Helical" evidence="2">
    <location>
        <begin position="106"/>
        <end position="123"/>
    </location>
</feature>
<name>A0A150XLC5_9BACT</name>
<dbReference type="PROSITE" id="PS00636">
    <property type="entry name" value="DNAJ_1"/>
    <property type="match status" value="1"/>
</dbReference>
<dbReference type="PROSITE" id="PS50076">
    <property type="entry name" value="DNAJ_2"/>
    <property type="match status" value="1"/>
</dbReference>
<dbReference type="PANTHER" id="PTHR43096:SF52">
    <property type="entry name" value="DNAJ HOMOLOG 1, MITOCHONDRIAL-RELATED"/>
    <property type="match status" value="1"/>
</dbReference>
<feature type="domain" description="J" evidence="3">
    <location>
        <begin position="4"/>
        <end position="68"/>
    </location>
</feature>
<dbReference type="PRINTS" id="PR00625">
    <property type="entry name" value="JDOMAIN"/>
</dbReference>
<proteinExistence type="predicted"/>
<evidence type="ECO:0000313" key="5">
    <source>
        <dbReference type="Proteomes" id="UP000075615"/>
    </source>
</evidence>
<keyword evidence="5" id="KW-1185">Reference proteome</keyword>
<comment type="caution">
    <text evidence="4">The sequence shown here is derived from an EMBL/GenBank/DDBJ whole genome shotgun (WGS) entry which is preliminary data.</text>
</comment>
<dbReference type="AlphaFoldDB" id="A0A150XLC5"/>
<keyword evidence="2" id="KW-1133">Transmembrane helix</keyword>
<dbReference type="GO" id="GO:0005737">
    <property type="term" value="C:cytoplasm"/>
    <property type="evidence" value="ECO:0007669"/>
    <property type="project" value="TreeGrafter"/>
</dbReference>
<dbReference type="InterPro" id="IPR018253">
    <property type="entry name" value="DnaJ_domain_CS"/>
</dbReference>
<dbReference type="SUPFAM" id="SSF46565">
    <property type="entry name" value="Chaperone J-domain"/>
    <property type="match status" value="1"/>
</dbReference>
<reference evidence="4 5" key="1">
    <citation type="submission" date="2016-01" db="EMBL/GenBank/DDBJ databases">
        <title>Genome sequencing of Roseivirga echinicomitans KMM 6058.</title>
        <authorList>
            <person name="Selvaratnam C."/>
            <person name="Thevarajoo S."/>
            <person name="Goh K.M."/>
            <person name="Ee R."/>
            <person name="Chan K.-G."/>
            <person name="Chong C.S."/>
        </authorList>
    </citation>
    <scope>NUCLEOTIDE SEQUENCE [LARGE SCALE GENOMIC DNA]</scope>
    <source>
        <strain evidence="4 5">KMM 6058</strain>
    </source>
</reference>
<dbReference type="GO" id="GO:0051082">
    <property type="term" value="F:unfolded protein binding"/>
    <property type="evidence" value="ECO:0007669"/>
    <property type="project" value="TreeGrafter"/>
</dbReference>
<dbReference type="RefSeq" id="WP_068414107.1">
    <property type="nucleotide sequence ID" value="NZ_LRDB01000010.1"/>
</dbReference>
<dbReference type="InterPro" id="IPR036869">
    <property type="entry name" value="J_dom_sf"/>
</dbReference>
<evidence type="ECO:0000256" key="1">
    <source>
        <dbReference type="ARBA" id="ARBA00023186"/>
    </source>
</evidence>
<gene>
    <name evidence="4" type="ORF">AWN68_17740</name>
</gene>
<feature type="transmembrane region" description="Helical" evidence="2">
    <location>
        <begin position="230"/>
        <end position="249"/>
    </location>
</feature>
<dbReference type="OrthoDB" id="1495940at2"/>
<dbReference type="InterPro" id="IPR001623">
    <property type="entry name" value="DnaJ_domain"/>
</dbReference>